<reference evidence="2 3" key="1">
    <citation type="journal article" date="2021" name="Nat. Plants">
        <title>The Taxus genome provides insights into paclitaxel biosynthesis.</title>
        <authorList>
            <person name="Xiong X."/>
            <person name="Gou J."/>
            <person name="Liao Q."/>
            <person name="Li Y."/>
            <person name="Zhou Q."/>
            <person name="Bi G."/>
            <person name="Li C."/>
            <person name="Du R."/>
            <person name="Wang X."/>
            <person name="Sun T."/>
            <person name="Guo L."/>
            <person name="Liang H."/>
            <person name="Lu P."/>
            <person name="Wu Y."/>
            <person name="Zhang Z."/>
            <person name="Ro D.K."/>
            <person name="Shang Y."/>
            <person name="Huang S."/>
            <person name="Yan J."/>
        </authorList>
    </citation>
    <scope>NUCLEOTIDE SEQUENCE [LARGE SCALE GENOMIC DNA]</scope>
    <source>
        <strain evidence="2">Ta-2019</strain>
    </source>
</reference>
<protein>
    <submittedName>
        <fullName evidence="2">Uncharacterized protein</fullName>
    </submittedName>
</protein>
<feature type="region of interest" description="Disordered" evidence="1">
    <location>
        <begin position="616"/>
        <end position="635"/>
    </location>
</feature>
<feature type="region of interest" description="Disordered" evidence="1">
    <location>
        <begin position="841"/>
        <end position="934"/>
    </location>
</feature>
<dbReference type="PANTHER" id="PTHR33415">
    <property type="entry name" value="PROTEIN EMBRYO DEFECTIVE 514"/>
    <property type="match status" value="1"/>
</dbReference>
<feature type="compositionally biased region" description="Polar residues" evidence="1">
    <location>
        <begin position="89"/>
        <end position="122"/>
    </location>
</feature>
<dbReference type="EMBL" id="JAHRHJ020000009">
    <property type="protein sequence ID" value="KAH9301252.1"/>
    <property type="molecule type" value="Genomic_DNA"/>
</dbReference>
<gene>
    <name evidence="2" type="ORF">KI387_012835</name>
</gene>
<evidence type="ECO:0000313" key="3">
    <source>
        <dbReference type="Proteomes" id="UP000824469"/>
    </source>
</evidence>
<organism evidence="2 3">
    <name type="scientific">Taxus chinensis</name>
    <name type="common">Chinese yew</name>
    <name type="synonym">Taxus wallichiana var. chinensis</name>
    <dbReference type="NCBI Taxonomy" id="29808"/>
    <lineage>
        <taxon>Eukaryota</taxon>
        <taxon>Viridiplantae</taxon>
        <taxon>Streptophyta</taxon>
        <taxon>Embryophyta</taxon>
        <taxon>Tracheophyta</taxon>
        <taxon>Spermatophyta</taxon>
        <taxon>Pinopsida</taxon>
        <taxon>Pinidae</taxon>
        <taxon>Conifers II</taxon>
        <taxon>Cupressales</taxon>
        <taxon>Taxaceae</taxon>
        <taxon>Taxus</taxon>
    </lineage>
</organism>
<feature type="non-terminal residue" evidence="2">
    <location>
        <position position="1122"/>
    </location>
</feature>
<feature type="region of interest" description="Disordered" evidence="1">
    <location>
        <begin position="257"/>
        <end position="292"/>
    </location>
</feature>
<feature type="compositionally biased region" description="Polar residues" evidence="1">
    <location>
        <begin position="264"/>
        <end position="284"/>
    </location>
</feature>
<dbReference type="PANTHER" id="PTHR33415:SF4">
    <property type="entry name" value="DCL PROTEIN (DUF3223)"/>
    <property type="match status" value="1"/>
</dbReference>
<dbReference type="InterPro" id="IPR044673">
    <property type="entry name" value="DCL-like"/>
</dbReference>
<dbReference type="GO" id="GO:0009658">
    <property type="term" value="P:chloroplast organization"/>
    <property type="evidence" value="ECO:0007669"/>
    <property type="project" value="TreeGrafter"/>
</dbReference>
<evidence type="ECO:0000256" key="1">
    <source>
        <dbReference type="SAM" id="MobiDB-lite"/>
    </source>
</evidence>
<dbReference type="GO" id="GO:1901259">
    <property type="term" value="P:chloroplast rRNA processing"/>
    <property type="evidence" value="ECO:0007669"/>
    <property type="project" value="TreeGrafter"/>
</dbReference>
<sequence length="1122" mass="126564">ASSNLSDQPCKHGDVYDFLENIGIIPCGKEESSSEFHQDENLYGEMDDTGEYKSSDAIFVDSRREKGMANLNKDSMPSGDLSAKFPNQIDGNAKTSSLSGWEASQVSDSQTNGWACNSQANEKTSDRKSGSQSKVAIEWDTNSTLVNDSANAIIFDVQESGWNSNVHSPGKRDFKSSWPEDTVTDVRGQNLRSDAIEEVNSLGGCENQEICSARKDANQNCMLESQNKCRWESAWQEAEVENSSGWRSDEEIAGFKSKLGKKQGASNSQEGEVTNVSSWNSNPNPERERHCAGGWTKDVSYSKSKEDGWKCHDQKNVWEVDLQESYVPNDLGWNKKVETAGGSNCTDSWRTESSNVSKDEHWKSASISKKRAAETDWNSNYPAWVSKKDSTNIKDCTNWNNLIPETIHQEEITKVHDNEQNPSTSSRFQKCIIFQRKRNRKNKNVEAENNMQCRWRQNETALQAIEDPDFPPGFPSVKDSYKENTVSLQQIENDTSFPTRTDISKSSRWKDYANEQVQHDLSISVDIKSDDTLKSKRTGANLVPLGKRVHSGIQCQAQNKNTSQDIEQNQRTSEEAQATGWSVEWQADVQETSWTPPQTRVIEAQATGWSGDWHTEVSKTSWTTPETMAERPGENRSLEKNVFEQDQVGHDNTKEPSSAGNLASPLWATLTKREQNKCKPASSGSELKFKPTGANVVPIGTRSHRRDQPKAYERNPVEQAHVQYQVAYKETPQKEWGINCHVEEGHWKSCTAGESDGKCKHEESNTQKVLLLGENSSSVVDLHVSTILGKDTVMNSNSNMETKKNFAVNVTEHGLHGWNPRPETISVRSNLERWNNEQVACHSDPSMTSGWEIPNQSDPTTTSGRGIPSQNDTKTASGWELPSQSDPPTSSVWELPNQSDPPTTSGWGLQSQSDPPKASGWEVPNQSDPPTPYGWEIKNCSADRPNEKLCMIKNMEDMRPSNDKSAIFSLRSSKRDRVHVDHKNLSPRSTRITQSLKERVIDRPAKLQEILHEINPLMHSMRTILHYNSYKSGDRLRPEDEREVLEKVFIHHPDAEAKMGCGVDFIMVDNHTEFSLTRCFYIVRKDGTRTDFSYFKCLKRLVEKKFPDSAKDFIEKYLKQSK</sequence>
<dbReference type="Proteomes" id="UP000824469">
    <property type="component" value="Unassembled WGS sequence"/>
</dbReference>
<dbReference type="Gene3D" id="3.10.450.40">
    <property type="match status" value="1"/>
</dbReference>
<comment type="caution">
    <text evidence="2">The sequence shown here is derived from an EMBL/GenBank/DDBJ whole genome shotgun (WGS) entry which is preliminary data.</text>
</comment>
<dbReference type="AlphaFoldDB" id="A0AA38CPL3"/>
<feature type="compositionally biased region" description="Polar residues" evidence="1">
    <location>
        <begin position="845"/>
        <end position="914"/>
    </location>
</feature>
<name>A0AA38CPL3_TAXCH</name>
<evidence type="ECO:0000313" key="2">
    <source>
        <dbReference type="EMBL" id="KAH9301252.1"/>
    </source>
</evidence>
<feature type="region of interest" description="Disordered" evidence="1">
    <location>
        <begin position="558"/>
        <end position="579"/>
    </location>
</feature>
<dbReference type="Pfam" id="PF11523">
    <property type="entry name" value="DUF3223"/>
    <property type="match status" value="1"/>
</dbReference>
<accession>A0AA38CPL3</accession>
<feature type="region of interest" description="Disordered" evidence="1">
    <location>
        <begin position="69"/>
        <end position="134"/>
    </location>
</feature>
<keyword evidence="3" id="KW-1185">Reference proteome</keyword>
<dbReference type="GO" id="GO:0009507">
    <property type="term" value="C:chloroplast"/>
    <property type="evidence" value="ECO:0007669"/>
    <property type="project" value="TreeGrafter"/>
</dbReference>
<feature type="region of interest" description="Disordered" evidence="1">
    <location>
        <begin position="678"/>
        <end position="709"/>
    </location>
</feature>
<proteinExistence type="predicted"/>